<dbReference type="EMBL" id="QJKJ01008804">
    <property type="protein sequence ID" value="RDX78632.1"/>
    <property type="molecule type" value="Genomic_DNA"/>
</dbReference>
<protein>
    <submittedName>
        <fullName evidence="1">Uncharacterized protein</fullName>
    </submittedName>
</protein>
<feature type="non-terminal residue" evidence="1">
    <location>
        <position position="1"/>
    </location>
</feature>
<organism evidence="1 2">
    <name type="scientific">Mucuna pruriens</name>
    <name type="common">Velvet bean</name>
    <name type="synonym">Dolichos pruriens</name>
    <dbReference type="NCBI Taxonomy" id="157652"/>
    <lineage>
        <taxon>Eukaryota</taxon>
        <taxon>Viridiplantae</taxon>
        <taxon>Streptophyta</taxon>
        <taxon>Embryophyta</taxon>
        <taxon>Tracheophyta</taxon>
        <taxon>Spermatophyta</taxon>
        <taxon>Magnoliopsida</taxon>
        <taxon>eudicotyledons</taxon>
        <taxon>Gunneridae</taxon>
        <taxon>Pentapetalae</taxon>
        <taxon>rosids</taxon>
        <taxon>fabids</taxon>
        <taxon>Fabales</taxon>
        <taxon>Fabaceae</taxon>
        <taxon>Papilionoideae</taxon>
        <taxon>50 kb inversion clade</taxon>
        <taxon>NPAAA clade</taxon>
        <taxon>indigoferoid/millettioid clade</taxon>
        <taxon>Phaseoleae</taxon>
        <taxon>Mucuna</taxon>
    </lineage>
</organism>
<name>A0A371FK26_MUCPR</name>
<dbReference type="AlphaFoldDB" id="A0A371FK26"/>
<accession>A0A371FK26</accession>
<dbReference type="Proteomes" id="UP000257109">
    <property type="component" value="Unassembled WGS sequence"/>
</dbReference>
<keyword evidence="2" id="KW-1185">Reference proteome</keyword>
<sequence length="78" mass="8984">MARRICPKLFACYFGPFKILSEVGNNPTSQPNCSLHHGIMLYKNRLVILSTLPIMHTLLQEFHSTCIGGHSRYMRTYK</sequence>
<proteinExistence type="predicted"/>
<evidence type="ECO:0000313" key="1">
    <source>
        <dbReference type="EMBL" id="RDX78632.1"/>
    </source>
</evidence>
<reference evidence="1" key="1">
    <citation type="submission" date="2018-05" db="EMBL/GenBank/DDBJ databases">
        <title>Draft genome of Mucuna pruriens seed.</title>
        <authorList>
            <person name="Nnadi N.E."/>
            <person name="Vos R."/>
            <person name="Hasami M.H."/>
            <person name="Devisetty U.K."/>
            <person name="Aguiy J.C."/>
        </authorList>
    </citation>
    <scope>NUCLEOTIDE SEQUENCE [LARGE SCALE GENOMIC DNA]</scope>
    <source>
        <strain evidence="1">JCA_2017</strain>
    </source>
</reference>
<comment type="caution">
    <text evidence="1">The sequence shown here is derived from an EMBL/GenBank/DDBJ whole genome shotgun (WGS) entry which is preliminary data.</text>
</comment>
<gene>
    <name evidence="1" type="ORF">CR513_41061</name>
</gene>
<evidence type="ECO:0000313" key="2">
    <source>
        <dbReference type="Proteomes" id="UP000257109"/>
    </source>
</evidence>
<dbReference type="OrthoDB" id="1297691at2759"/>